<dbReference type="EMBL" id="BLAB01000001">
    <property type="protein sequence ID" value="GER92447.1"/>
    <property type="molecule type" value="Genomic_DNA"/>
</dbReference>
<dbReference type="InterPro" id="IPR019613">
    <property type="entry name" value="DUF4198"/>
</dbReference>
<name>A0A5J4L101_9ZZZZ</name>
<dbReference type="PROSITE" id="PS51257">
    <property type="entry name" value="PROKAR_LIPOPROTEIN"/>
    <property type="match status" value="1"/>
</dbReference>
<organism evidence="1">
    <name type="scientific">hot springs metagenome</name>
    <dbReference type="NCBI Taxonomy" id="433727"/>
    <lineage>
        <taxon>unclassified sequences</taxon>
        <taxon>metagenomes</taxon>
        <taxon>ecological metagenomes</taxon>
    </lineage>
</organism>
<evidence type="ECO:0000313" key="1">
    <source>
        <dbReference type="EMBL" id="GER92447.1"/>
    </source>
</evidence>
<comment type="caution">
    <text evidence="1">The sequence shown here is derived from an EMBL/GenBank/DDBJ whole genome shotgun (WGS) entry which is preliminary data.</text>
</comment>
<proteinExistence type="predicted"/>
<gene>
    <name evidence="1" type="ORF">A45J_0163</name>
</gene>
<sequence length="232" mass="25648">MIYKIVVFFTLVLVIACNAFAHDAWIEKKDGQFIVLYGHGGKTETYDAAKVKEVRAYGIDSSIVQVAIGKEGYPVIIKPNGKVALISLFFDNGFWSKTPDGYKNKPKKEVPDAVESSHSIKYSKAILKWSNRFSKPLGMQMEIVPLKNPFSLKAGDKLPLKVFLDGKIAEGVSINAGSYHKDDMKTDKNGMAEVEIEKAGFQIIAASIKIPLKDNPNVDFLSISANITFEVK</sequence>
<dbReference type="AlphaFoldDB" id="A0A5J4L101"/>
<accession>A0A5J4L101</accession>
<protein>
    <submittedName>
        <fullName evidence="1">DUF4198 domain-containing protein</fullName>
    </submittedName>
</protein>
<dbReference type="Pfam" id="PF10670">
    <property type="entry name" value="DUF4198"/>
    <property type="match status" value="1"/>
</dbReference>
<reference evidence="1" key="1">
    <citation type="submission" date="2019-10" db="EMBL/GenBank/DDBJ databases">
        <title>Metagenomic sequencing of thiosulfate-disproportionating enrichment culture.</title>
        <authorList>
            <person name="Umezawa K."/>
            <person name="Kojima H."/>
            <person name="Fukui M."/>
        </authorList>
    </citation>
    <scope>NUCLEOTIDE SEQUENCE</scope>
    <source>
        <strain evidence="1">45J</strain>
    </source>
</reference>